<evidence type="ECO:0000313" key="1">
    <source>
        <dbReference type="EMBL" id="GKV52555.1"/>
    </source>
</evidence>
<evidence type="ECO:0000313" key="2">
    <source>
        <dbReference type="Proteomes" id="UP001054252"/>
    </source>
</evidence>
<reference evidence="1 2" key="1">
    <citation type="journal article" date="2021" name="Commun. Biol.">
        <title>The genome of Shorea leprosula (Dipterocarpaceae) highlights the ecological relevance of drought in aseasonal tropical rainforests.</title>
        <authorList>
            <person name="Ng K.K.S."/>
            <person name="Kobayashi M.J."/>
            <person name="Fawcett J.A."/>
            <person name="Hatakeyama M."/>
            <person name="Paape T."/>
            <person name="Ng C.H."/>
            <person name="Ang C.C."/>
            <person name="Tnah L.H."/>
            <person name="Lee C.T."/>
            <person name="Nishiyama T."/>
            <person name="Sese J."/>
            <person name="O'Brien M.J."/>
            <person name="Copetti D."/>
            <person name="Mohd Noor M.I."/>
            <person name="Ong R.C."/>
            <person name="Putra M."/>
            <person name="Sireger I.Z."/>
            <person name="Indrioko S."/>
            <person name="Kosugi Y."/>
            <person name="Izuno A."/>
            <person name="Isagi Y."/>
            <person name="Lee S.L."/>
            <person name="Shimizu K.K."/>
        </authorList>
    </citation>
    <scope>NUCLEOTIDE SEQUENCE [LARGE SCALE GENOMIC DNA]</scope>
    <source>
        <strain evidence="1">214</strain>
    </source>
</reference>
<accession>A0AAV5MRI5</accession>
<protein>
    <submittedName>
        <fullName evidence="1">Uncharacterized protein</fullName>
    </submittedName>
</protein>
<comment type="caution">
    <text evidence="1">The sequence shown here is derived from an EMBL/GenBank/DDBJ whole genome shotgun (WGS) entry which is preliminary data.</text>
</comment>
<sequence>MKVSRTQQERLKRIRNILMGDCHISYGMLVGMDHVLMQQSLA</sequence>
<dbReference type="EMBL" id="BPVZ01000757">
    <property type="protein sequence ID" value="GKV52555.1"/>
    <property type="molecule type" value="Genomic_DNA"/>
</dbReference>
<dbReference type="Proteomes" id="UP001054252">
    <property type="component" value="Unassembled WGS sequence"/>
</dbReference>
<dbReference type="AlphaFoldDB" id="A0AAV5MRI5"/>
<gene>
    <name evidence="1" type="ORF">SLEP1_g59132</name>
</gene>
<proteinExistence type="predicted"/>
<name>A0AAV5MRI5_9ROSI</name>
<organism evidence="1 2">
    <name type="scientific">Rubroshorea leprosula</name>
    <dbReference type="NCBI Taxonomy" id="152421"/>
    <lineage>
        <taxon>Eukaryota</taxon>
        <taxon>Viridiplantae</taxon>
        <taxon>Streptophyta</taxon>
        <taxon>Embryophyta</taxon>
        <taxon>Tracheophyta</taxon>
        <taxon>Spermatophyta</taxon>
        <taxon>Magnoliopsida</taxon>
        <taxon>eudicotyledons</taxon>
        <taxon>Gunneridae</taxon>
        <taxon>Pentapetalae</taxon>
        <taxon>rosids</taxon>
        <taxon>malvids</taxon>
        <taxon>Malvales</taxon>
        <taxon>Dipterocarpaceae</taxon>
        <taxon>Rubroshorea</taxon>
    </lineage>
</organism>
<keyword evidence="2" id="KW-1185">Reference proteome</keyword>